<evidence type="ECO:0000313" key="2">
    <source>
        <dbReference type="Proteomes" id="UP000240418"/>
    </source>
</evidence>
<dbReference type="CDD" id="cd07067">
    <property type="entry name" value="HP_PGM_like"/>
    <property type="match status" value="1"/>
</dbReference>
<dbReference type="EMBL" id="PYGJ01000004">
    <property type="protein sequence ID" value="PSL19974.1"/>
    <property type="molecule type" value="Genomic_DNA"/>
</dbReference>
<comment type="caution">
    <text evidence="1">The sequence shown here is derived from an EMBL/GenBank/DDBJ whole genome shotgun (WGS) entry which is preliminary data.</text>
</comment>
<dbReference type="AlphaFoldDB" id="A0A2P8FE29"/>
<dbReference type="Proteomes" id="UP000240418">
    <property type="component" value="Unassembled WGS sequence"/>
</dbReference>
<evidence type="ECO:0000313" key="1">
    <source>
        <dbReference type="EMBL" id="PSL19974.1"/>
    </source>
</evidence>
<dbReference type="Gene3D" id="3.40.50.1240">
    <property type="entry name" value="Phosphoglycerate mutase-like"/>
    <property type="match status" value="1"/>
</dbReference>
<protein>
    <submittedName>
        <fullName evidence="1">Broad specificity phosphatase PhoE</fullName>
    </submittedName>
</protein>
<keyword evidence="2" id="KW-1185">Reference proteome</keyword>
<sequence>MRAIYLSHPEVTIDPNTPVPDWSLSQTGRARTSALATSGALRNVTRIFSSAERKAVETATLLAFPLGLIPVITDAMHENDRSSTGFLPPDQFNDAADAFFAEPDLSYRGWETAAAAQSRIHAAVASALSAPTSGDALFVGHGGVGTLLYCALSKQPISRAHDQANTPGANPGGGNVFIIKDSVPTSGWHPMEALVN</sequence>
<proteinExistence type="predicted"/>
<dbReference type="OrthoDB" id="34197at2"/>
<name>A0A2P8FE29_9RHOB</name>
<organism evidence="1 2">
    <name type="scientific">Shimia abyssi</name>
    <dbReference type="NCBI Taxonomy" id="1662395"/>
    <lineage>
        <taxon>Bacteria</taxon>
        <taxon>Pseudomonadati</taxon>
        <taxon>Pseudomonadota</taxon>
        <taxon>Alphaproteobacteria</taxon>
        <taxon>Rhodobacterales</taxon>
        <taxon>Roseobacteraceae</taxon>
    </lineage>
</organism>
<dbReference type="Pfam" id="PF00300">
    <property type="entry name" value="His_Phos_1"/>
    <property type="match status" value="1"/>
</dbReference>
<dbReference type="InterPro" id="IPR029033">
    <property type="entry name" value="His_PPase_superfam"/>
</dbReference>
<dbReference type="SUPFAM" id="SSF53254">
    <property type="entry name" value="Phosphoglycerate mutase-like"/>
    <property type="match status" value="1"/>
</dbReference>
<reference evidence="1 2" key="1">
    <citation type="submission" date="2018-03" db="EMBL/GenBank/DDBJ databases">
        <title>Genomic Encyclopedia of Archaeal and Bacterial Type Strains, Phase II (KMG-II): from individual species to whole genera.</title>
        <authorList>
            <person name="Goeker M."/>
        </authorList>
    </citation>
    <scope>NUCLEOTIDE SEQUENCE [LARGE SCALE GENOMIC DNA]</scope>
    <source>
        <strain evidence="1 2">DSM 100673</strain>
    </source>
</reference>
<dbReference type="InterPro" id="IPR013078">
    <property type="entry name" value="His_Pase_superF_clade-1"/>
</dbReference>
<accession>A0A2P8FE29</accession>
<gene>
    <name evidence="1" type="ORF">CLV88_10432</name>
</gene>
<dbReference type="RefSeq" id="WP_106608000.1">
    <property type="nucleotide sequence ID" value="NZ_PYGJ01000004.1"/>
</dbReference>